<accession>C8TFN8</accession>
<gene>
    <name evidence="2" type="primary">K0413C07.29</name>
</gene>
<dbReference type="AlphaFoldDB" id="C8TFN8"/>
<name>C8TFN8_ORYSI</name>
<evidence type="ECO:0000256" key="1">
    <source>
        <dbReference type="SAM" id="MobiDB-lite"/>
    </source>
</evidence>
<reference evidence="2" key="1">
    <citation type="journal article" date="2009" name="Plant J.">
        <title>Comparative analysis of complete orthologous centromeres from two subspecies of rice reveals rapid variation of centromere organization and structure.</title>
        <authorList>
            <person name="Wu J."/>
            <person name="Fujisawa M."/>
            <person name="Tian Z."/>
            <person name="Yamagata H."/>
            <person name="Kamiya K."/>
            <person name="Shibata M."/>
            <person name="Hosokawa S."/>
            <person name="Ito Y."/>
            <person name="Hamada M."/>
            <person name="Katagiri S."/>
            <person name="Kurita K."/>
            <person name="Yamamoto M."/>
            <person name="Kikuta A."/>
            <person name="Machita K."/>
            <person name="Karasawa W."/>
            <person name="Kanamori H."/>
            <person name="Namiki N."/>
            <person name="Mizuno H."/>
            <person name="Ma J."/>
            <person name="Sasaki T."/>
            <person name="Matsumoto T."/>
        </authorList>
    </citation>
    <scope>NUCLEOTIDE SEQUENCE</scope>
</reference>
<dbReference type="EMBL" id="AP009093">
    <property type="protein sequence ID" value="BAI39960.1"/>
    <property type="molecule type" value="Genomic_DNA"/>
</dbReference>
<sequence length="128" mass="14159">MCIEISLEERKGRAASSRDYHVSYTRGQSTRRPHGEDEERAGKGGFSPRARRGKGTTTATTLARRRQTEEGDGDERINDERMAPTIFGLDEEAEDDGLGAADLTTMMMASTSSWGNDDRTEVTTTGRR</sequence>
<proteinExistence type="predicted"/>
<feature type="region of interest" description="Disordered" evidence="1">
    <location>
        <begin position="109"/>
        <end position="128"/>
    </location>
</feature>
<evidence type="ECO:0000313" key="2">
    <source>
        <dbReference type="EMBL" id="BAI39960.1"/>
    </source>
</evidence>
<feature type="compositionally biased region" description="Basic and acidic residues" evidence="1">
    <location>
        <begin position="66"/>
        <end position="81"/>
    </location>
</feature>
<protein>
    <submittedName>
        <fullName evidence="2">Uncharacterized protein K0413C07.29</fullName>
    </submittedName>
</protein>
<feature type="region of interest" description="Disordered" evidence="1">
    <location>
        <begin position="1"/>
        <end position="81"/>
    </location>
</feature>
<feature type="compositionally biased region" description="Basic and acidic residues" evidence="1">
    <location>
        <begin position="33"/>
        <end position="42"/>
    </location>
</feature>
<organism evidence="2">
    <name type="scientific">Oryza sativa subsp. indica</name>
    <name type="common">Rice</name>
    <dbReference type="NCBI Taxonomy" id="39946"/>
    <lineage>
        <taxon>Eukaryota</taxon>
        <taxon>Viridiplantae</taxon>
        <taxon>Streptophyta</taxon>
        <taxon>Embryophyta</taxon>
        <taxon>Tracheophyta</taxon>
        <taxon>Spermatophyta</taxon>
        <taxon>Magnoliopsida</taxon>
        <taxon>Liliopsida</taxon>
        <taxon>Poales</taxon>
        <taxon>Poaceae</taxon>
        <taxon>BOP clade</taxon>
        <taxon>Oryzoideae</taxon>
        <taxon>Oryzeae</taxon>
        <taxon>Oryzinae</taxon>
        <taxon>Oryza</taxon>
        <taxon>Oryza sativa</taxon>
    </lineage>
</organism>
<feature type="compositionally biased region" description="Basic and acidic residues" evidence="1">
    <location>
        <begin position="7"/>
        <end position="21"/>
    </location>
</feature>